<evidence type="ECO:0000256" key="1">
    <source>
        <dbReference type="ARBA" id="ARBA00023015"/>
    </source>
</evidence>
<keyword evidence="1" id="KW-0805">Transcription regulation</keyword>
<feature type="region of interest" description="Leucine repeat II (LRII)" evidence="3">
    <location>
        <begin position="456"/>
        <end position="488"/>
    </location>
</feature>
<evidence type="ECO:0000256" key="4">
    <source>
        <dbReference type="SAM" id="MobiDB-lite"/>
    </source>
</evidence>
<dbReference type="EMBL" id="JBJUIK010000007">
    <property type="protein sequence ID" value="KAL3524309.1"/>
    <property type="molecule type" value="Genomic_DNA"/>
</dbReference>
<comment type="caution">
    <text evidence="5">The sequence shown here is derived from an EMBL/GenBank/DDBJ whole genome shotgun (WGS) entry which is preliminary data.</text>
</comment>
<reference evidence="5 6" key="1">
    <citation type="submission" date="2024-11" db="EMBL/GenBank/DDBJ databases">
        <title>A near-complete genome assembly of Cinchona calisaya.</title>
        <authorList>
            <person name="Lian D.C."/>
            <person name="Zhao X.W."/>
            <person name="Wei L."/>
        </authorList>
    </citation>
    <scope>NUCLEOTIDE SEQUENCE [LARGE SCALE GENOMIC DNA]</scope>
    <source>
        <tissue evidence="5">Nenye</tissue>
    </source>
</reference>
<dbReference type="Pfam" id="PF03514">
    <property type="entry name" value="GRAS"/>
    <property type="match status" value="1"/>
</dbReference>
<organism evidence="5 6">
    <name type="scientific">Cinchona calisaya</name>
    <dbReference type="NCBI Taxonomy" id="153742"/>
    <lineage>
        <taxon>Eukaryota</taxon>
        <taxon>Viridiplantae</taxon>
        <taxon>Streptophyta</taxon>
        <taxon>Embryophyta</taxon>
        <taxon>Tracheophyta</taxon>
        <taxon>Spermatophyta</taxon>
        <taxon>Magnoliopsida</taxon>
        <taxon>eudicotyledons</taxon>
        <taxon>Gunneridae</taxon>
        <taxon>Pentapetalae</taxon>
        <taxon>asterids</taxon>
        <taxon>lamiids</taxon>
        <taxon>Gentianales</taxon>
        <taxon>Rubiaceae</taxon>
        <taxon>Cinchonoideae</taxon>
        <taxon>Cinchoneae</taxon>
        <taxon>Cinchona</taxon>
    </lineage>
</organism>
<comment type="similarity">
    <text evidence="3">Belongs to the GRAS family.</text>
</comment>
<feature type="compositionally biased region" description="Acidic residues" evidence="4">
    <location>
        <begin position="230"/>
        <end position="239"/>
    </location>
</feature>
<feature type="region of interest" description="Disordered" evidence="4">
    <location>
        <begin position="270"/>
        <end position="297"/>
    </location>
</feature>
<comment type="caution">
    <text evidence="3">Lacks conserved residue(s) required for the propagation of feature annotation.</text>
</comment>
<evidence type="ECO:0000313" key="5">
    <source>
        <dbReference type="EMBL" id="KAL3524309.1"/>
    </source>
</evidence>
<accession>A0ABD2ZXY3</accession>
<name>A0ABD2ZXY3_9GENT</name>
<evidence type="ECO:0008006" key="7">
    <source>
        <dbReference type="Google" id="ProtNLM"/>
    </source>
</evidence>
<dbReference type="AlphaFoldDB" id="A0ABD2ZXY3"/>
<dbReference type="InterPro" id="IPR005202">
    <property type="entry name" value="TF_GRAS"/>
</dbReference>
<protein>
    <recommendedName>
        <fullName evidence="7">Scarecrow-like protein 8</fullName>
    </recommendedName>
</protein>
<evidence type="ECO:0000313" key="6">
    <source>
        <dbReference type="Proteomes" id="UP001630127"/>
    </source>
</evidence>
<dbReference type="Proteomes" id="UP001630127">
    <property type="component" value="Unassembled WGS sequence"/>
</dbReference>
<proteinExistence type="inferred from homology"/>
<dbReference type="PANTHER" id="PTHR31636">
    <property type="entry name" value="OSJNBA0084A10.13 PROTEIN-RELATED"/>
    <property type="match status" value="1"/>
</dbReference>
<keyword evidence="2" id="KW-0804">Transcription</keyword>
<feature type="region of interest" description="Disordered" evidence="4">
    <location>
        <begin position="228"/>
        <end position="252"/>
    </location>
</feature>
<evidence type="ECO:0000256" key="3">
    <source>
        <dbReference type="PROSITE-ProRule" id="PRU01191"/>
    </source>
</evidence>
<dbReference type="PROSITE" id="PS50985">
    <property type="entry name" value="GRAS"/>
    <property type="match status" value="1"/>
</dbReference>
<keyword evidence="6" id="KW-1185">Reference proteome</keyword>
<evidence type="ECO:0000256" key="2">
    <source>
        <dbReference type="ARBA" id="ARBA00023163"/>
    </source>
</evidence>
<sequence>MSSGFSGGGGPEFFTGAGIRSTPIMPMNMNNPSQLPYRSPLAGILPDPAAQIVHRTTDLIGKRSLAEFQLLQQQQQMGGLGGLYSNLRNVKPRVNYQHTSPISPLSPVDLSVVSSLSSEVSSISNFSPMNPRYGLPVLQQFRPPQQQQRMSNMSTGLSNGNIIHPASSGNPNNNFLSNIRSVSFPNLVQNQRAVVPMATGTGQQLLPSAQDQTEKKLLNRLQELEKQLLDDDDDDDDNEGGGSGDDISGVTNSVWSDTIQNLNMITTNNHNNKATSLSPTSSSSSCSSTSASPPITCPKQSISDVAIAISEGRTEAATEILTRLSQVSNARGTSDQRLTAYMTSAIRSRVNPIEYPPPVSELYNKEHTLSTQMLYEVSPCFKLGFMAANLAILEAISSDQENHLVNKLHVIDFDIGQGGQYVHLLHALAVKKADKPSLLKITAFVNGGGEGDRLKDVGDGLKVLAHKIGVGLSFTTMSLKISDLSRDKLRVESDEALVVNFAFRLYKLPDESVSTENLRDELLRRVKGLSPKVVTVVEQEMHANTAPFVARVKEACGYYGVLFDSLDATVLRDNPERVRIEEGLGRKMANSVACEGRDRVERCEVFGKWRARMCMAGFVPKTMSSLVPDSLRNKLNSGTRGNPGFTVNEQSGGICFGWMGRTLTVSSAWH</sequence>
<feature type="region of interest" description="SAW" evidence="3">
    <location>
        <begin position="593"/>
        <end position="670"/>
    </location>
</feature>
<gene>
    <name evidence="5" type="ORF">ACH5RR_017143</name>
</gene>
<feature type="short sequence motif" description="VHIID" evidence="3">
    <location>
        <begin position="408"/>
        <end position="412"/>
    </location>
</feature>